<feature type="chain" id="PRO_5005549105" evidence="2">
    <location>
        <begin position="23"/>
        <end position="165"/>
    </location>
</feature>
<feature type="region of interest" description="Disordered" evidence="1">
    <location>
        <begin position="38"/>
        <end position="134"/>
    </location>
</feature>
<dbReference type="AlphaFoldDB" id="A0A0L0VCX1"/>
<evidence type="ECO:0000313" key="3">
    <source>
        <dbReference type="EMBL" id="KNE97138.1"/>
    </source>
</evidence>
<gene>
    <name evidence="3" type="ORF">PSTG_09565</name>
</gene>
<feature type="compositionally biased region" description="Low complexity" evidence="1">
    <location>
        <begin position="38"/>
        <end position="52"/>
    </location>
</feature>
<sequence>MAFKNIVIFAAVMPMMISAAMPMPYHSAGLSIRTTEYASDAASPSAGSSGSKTKSDDAADAMPKAVSKNVEQDQNAHAPDSPTVAPWEDKTSLDGDASPQNATNTTQKPVVNDTPTVPPSSSNGTSPSREHQKPIRHTNAAAYLESTKLQLIAYWSAVSLFAFIA</sequence>
<keyword evidence="2" id="KW-0732">Signal</keyword>
<reference evidence="4" key="1">
    <citation type="submission" date="2014-03" db="EMBL/GenBank/DDBJ databases">
        <title>The Genome Sequence of Puccinia striiformis f. sp. tritici PST-78.</title>
        <authorList>
            <consortium name="The Broad Institute Genome Sequencing Platform"/>
            <person name="Cuomo C."/>
            <person name="Hulbert S."/>
            <person name="Chen X."/>
            <person name="Walker B."/>
            <person name="Young S.K."/>
            <person name="Zeng Q."/>
            <person name="Gargeya S."/>
            <person name="Fitzgerald M."/>
            <person name="Haas B."/>
            <person name="Abouelleil A."/>
            <person name="Alvarado L."/>
            <person name="Arachchi H.M."/>
            <person name="Berlin A.M."/>
            <person name="Chapman S.B."/>
            <person name="Goldberg J."/>
            <person name="Griggs A."/>
            <person name="Gujja S."/>
            <person name="Hansen M."/>
            <person name="Howarth C."/>
            <person name="Imamovic A."/>
            <person name="Larimer J."/>
            <person name="McCowan C."/>
            <person name="Montmayeur A."/>
            <person name="Murphy C."/>
            <person name="Neiman D."/>
            <person name="Pearson M."/>
            <person name="Priest M."/>
            <person name="Roberts A."/>
            <person name="Saif S."/>
            <person name="Shea T."/>
            <person name="Sisk P."/>
            <person name="Sykes S."/>
            <person name="Wortman J."/>
            <person name="Nusbaum C."/>
            <person name="Birren B."/>
        </authorList>
    </citation>
    <scope>NUCLEOTIDE SEQUENCE [LARGE SCALE GENOMIC DNA]</scope>
    <source>
        <strain evidence="4">race PST-78</strain>
    </source>
</reference>
<accession>A0A0L0VCX1</accession>
<dbReference type="OrthoDB" id="10452837at2759"/>
<name>A0A0L0VCX1_9BASI</name>
<organism evidence="3 4">
    <name type="scientific">Puccinia striiformis f. sp. tritici PST-78</name>
    <dbReference type="NCBI Taxonomy" id="1165861"/>
    <lineage>
        <taxon>Eukaryota</taxon>
        <taxon>Fungi</taxon>
        <taxon>Dikarya</taxon>
        <taxon>Basidiomycota</taxon>
        <taxon>Pucciniomycotina</taxon>
        <taxon>Pucciniomycetes</taxon>
        <taxon>Pucciniales</taxon>
        <taxon>Pucciniaceae</taxon>
        <taxon>Puccinia</taxon>
    </lineage>
</organism>
<evidence type="ECO:0000313" key="4">
    <source>
        <dbReference type="Proteomes" id="UP000054564"/>
    </source>
</evidence>
<protein>
    <submittedName>
        <fullName evidence="3">Uncharacterized protein</fullName>
    </submittedName>
</protein>
<dbReference type="Proteomes" id="UP000054564">
    <property type="component" value="Unassembled WGS sequence"/>
</dbReference>
<dbReference type="EMBL" id="AJIL01000072">
    <property type="protein sequence ID" value="KNE97138.1"/>
    <property type="molecule type" value="Genomic_DNA"/>
</dbReference>
<feature type="signal peptide" evidence="2">
    <location>
        <begin position="1"/>
        <end position="22"/>
    </location>
</feature>
<feature type="compositionally biased region" description="Polar residues" evidence="1">
    <location>
        <begin position="98"/>
        <end position="127"/>
    </location>
</feature>
<evidence type="ECO:0000256" key="1">
    <source>
        <dbReference type="SAM" id="MobiDB-lite"/>
    </source>
</evidence>
<proteinExistence type="predicted"/>
<comment type="caution">
    <text evidence="3">The sequence shown here is derived from an EMBL/GenBank/DDBJ whole genome shotgun (WGS) entry which is preliminary data.</text>
</comment>
<keyword evidence="4" id="KW-1185">Reference proteome</keyword>
<evidence type="ECO:0000256" key="2">
    <source>
        <dbReference type="SAM" id="SignalP"/>
    </source>
</evidence>